<dbReference type="SMART" id="SM00507">
    <property type="entry name" value="HNHc"/>
    <property type="match status" value="1"/>
</dbReference>
<dbReference type="Pfam" id="PF14279">
    <property type="entry name" value="HNH_5"/>
    <property type="match status" value="1"/>
</dbReference>
<proteinExistence type="predicted"/>
<keyword evidence="2" id="KW-0255">Endonuclease</keyword>
<name>A0A3B0ZW05_9ZZZZ</name>
<feature type="domain" description="HNH nuclease" evidence="1">
    <location>
        <begin position="92"/>
        <end position="145"/>
    </location>
</feature>
<dbReference type="EMBL" id="UOFS01000013">
    <property type="protein sequence ID" value="VAW93400.1"/>
    <property type="molecule type" value="Genomic_DNA"/>
</dbReference>
<organism evidence="2">
    <name type="scientific">hydrothermal vent metagenome</name>
    <dbReference type="NCBI Taxonomy" id="652676"/>
    <lineage>
        <taxon>unclassified sequences</taxon>
        <taxon>metagenomes</taxon>
        <taxon>ecological metagenomes</taxon>
    </lineage>
</organism>
<dbReference type="InterPro" id="IPR052892">
    <property type="entry name" value="NA-targeting_endonuclease"/>
</dbReference>
<reference evidence="2" key="1">
    <citation type="submission" date="2018-06" db="EMBL/GenBank/DDBJ databases">
        <authorList>
            <person name="Zhirakovskaya E."/>
        </authorList>
    </citation>
    <scope>NUCLEOTIDE SEQUENCE</scope>
</reference>
<sequence length="199" mass="23080">MYLFYEGSFVDTSLPLILRLDANGTPMKWIVWQEAICLHARNRIVWTTGEHRFILHGGHSRLSGMQTTVELHSIIAVRGENKYAYKKRIPPLNNRELFRRDQHICLYCGKQSTEKKLTRDHIIPVAQGGKDSWSNVITACKKCNTRKGCRTPDQAHMPLLAVPFVPNMAEYLVLRNRRILSDQMKFLKTQFNLLTESRI</sequence>
<dbReference type="PANTHER" id="PTHR33877">
    <property type="entry name" value="SLL1193 PROTEIN"/>
    <property type="match status" value="1"/>
</dbReference>
<gene>
    <name evidence="2" type="ORF">MNBD_GAMMA22-715</name>
</gene>
<dbReference type="InterPro" id="IPR029471">
    <property type="entry name" value="HNH_5"/>
</dbReference>
<dbReference type="PANTHER" id="PTHR33877:SF2">
    <property type="entry name" value="OS07G0170200 PROTEIN"/>
    <property type="match status" value="1"/>
</dbReference>
<accession>A0A3B0ZW05</accession>
<dbReference type="GO" id="GO:0004519">
    <property type="term" value="F:endonuclease activity"/>
    <property type="evidence" value="ECO:0007669"/>
    <property type="project" value="UniProtKB-KW"/>
</dbReference>
<keyword evidence="2" id="KW-0540">Nuclease</keyword>
<evidence type="ECO:0000313" key="2">
    <source>
        <dbReference type="EMBL" id="VAW93400.1"/>
    </source>
</evidence>
<keyword evidence="2" id="KW-0378">Hydrolase</keyword>
<protein>
    <submittedName>
        <fullName evidence="2">HNH endonuclease family protein</fullName>
    </submittedName>
</protein>
<dbReference type="Gene3D" id="1.10.30.50">
    <property type="match status" value="1"/>
</dbReference>
<evidence type="ECO:0000259" key="1">
    <source>
        <dbReference type="SMART" id="SM00507"/>
    </source>
</evidence>
<dbReference type="InterPro" id="IPR003615">
    <property type="entry name" value="HNH_nuc"/>
</dbReference>
<dbReference type="AlphaFoldDB" id="A0A3B0ZW05"/>
<dbReference type="CDD" id="cd00085">
    <property type="entry name" value="HNHc"/>
    <property type="match status" value="1"/>
</dbReference>